<reference evidence="1" key="1">
    <citation type="submission" date="2020-05" db="EMBL/GenBank/DDBJ databases">
        <authorList>
            <person name="Chiriac C."/>
            <person name="Salcher M."/>
            <person name="Ghai R."/>
            <person name="Kavagutti S V."/>
        </authorList>
    </citation>
    <scope>NUCLEOTIDE SEQUENCE</scope>
</reference>
<accession>A0A6J7WB41</accession>
<evidence type="ECO:0000313" key="1">
    <source>
        <dbReference type="EMBL" id="CAB5156515.1"/>
    </source>
</evidence>
<organism evidence="1">
    <name type="scientific">uncultured Caudovirales phage</name>
    <dbReference type="NCBI Taxonomy" id="2100421"/>
    <lineage>
        <taxon>Viruses</taxon>
        <taxon>Duplodnaviria</taxon>
        <taxon>Heunggongvirae</taxon>
        <taxon>Uroviricota</taxon>
        <taxon>Caudoviricetes</taxon>
        <taxon>Peduoviridae</taxon>
        <taxon>Maltschvirus</taxon>
        <taxon>Maltschvirus maltsch</taxon>
    </lineage>
</organism>
<gene>
    <name evidence="1" type="ORF">UFOVP150_73</name>
</gene>
<name>A0A6J7WB41_9CAUD</name>
<proteinExistence type="predicted"/>
<dbReference type="EMBL" id="LR798199">
    <property type="protein sequence ID" value="CAB5156515.1"/>
    <property type="molecule type" value="Genomic_DNA"/>
</dbReference>
<protein>
    <submittedName>
        <fullName evidence="1">Uncharacterized protein</fullName>
    </submittedName>
</protein>
<sequence>MKIKIDSEELKEHMMLMTCRAILSKGDEQSMLDIARNIVLEEIDFIERYYGKKSKGEKK</sequence>